<dbReference type="Proteomes" id="UP001597452">
    <property type="component" value="Unassembled WGS sequence"/>
</dbReference>
<gene>
    <name evidence="1" type="ORF">ACFSW4_15825</name>
</gene>
<dbReference type="EMBL" id="JBHUMZ010000053">
    <property type="protein sequence ID" value="MFD2640339.1"/>
    <property type="molecule type" value="Genomic_DNA"/>
</dbReference>
<sequence>MSQDFQQNIFEHLKKKANINPNEVMNVAKSVQNANFKDERTVRNLVRQLAMMANKPLSQQKEDRIVKMITEKGHQLDHQTLQQLFKK</sequence>
<protein>
    <submittedName>
        <fullName evidence="1">Stage VI sporulation protein F</fullName>
    </submittedName>
</protein>
<name>A0ABW5QEB2_9BACI</name>
<organism evidence="1 2">
    <name type="scientific">Piscibacillus salipiscarius</name>
    <dbReference type="NCBI Taxonomy" id="299480"/>
    <lineage>
        <taxon>Bacteria</taxon>
        <taxon>Bacillati</taxon>
        <taxon>Bacillota</taxon>
        <taxon>Bacilli</taxon>
        <taxon>Bacillales</taxon>
        <taxon>Bacillaceae</taxon>
        <taxon>Piscibacillus</taxon>
    </lineage>
</organism>
<evidence type="ECO:0000313" key="2">
    <source>
        <dbReference type="Proteomes" id="UP001597452"/>
    </source>
</evidence>
<keyword evidence="2" id="KW-1185">Reference proteome</keyword>
<dbReference type="InterPro" id="IPR025942">
    <property type="entry name" value="SpoVIF"/>
</dbReference>
<proteinExistence type="predicted"/>
<dbReference type="RefSeq" id="WP_377330503.1">
    <property type="nucleotide sequence ID" value="NZ_JBHUMZ010000053.1"/>
</dbReference>
<comment type="caution">
    <text evidence="1">The sequence shown here is derived from an EMBL/GenBank/DDBJ whole genome shotgun (WGS) entry which is preliminary data.</text>
</comment>
<reference evidence="2" key="1">
    <citation type="journal article" date="2019" name="Int. J. Syst. Evol. Microbiol.">
        <title>The Global Catalogue of Microorganisms (GCM) 10K type strain sequencing project: providing services to taxonomists for standard genome sequencing and annotation.</title>
        <authorList>
            <consortium name="The Broad Institute Genomics Platform"/>
            <consortium name="The Broad Institute Genome Sequencing Center for Infectious Disease"/>
            <person name="Wu L."/>
            <person name="Ma J."/>
        </authorList>
    </citation>
    <scope>NUCLEOTIDE SEQUENCE [LARGE SCALE GENOMIC DNA]</scope>
    <source>
        <strain evidence="2">TISTR 1571</strain>
    </source>
</reference>
<evidence type="ECO:0000313" key="1">
    <source>
        <dbReference type="EMBL" id="MFD2640339.1"/>
    </source>
</evidence>
<dbReference type="Pfam" id="PF14069">
    <property type="entry name" value="SpoVIF"/>
    <property type="match status" value="1"/>
</dbReference>
<accession>A0ABW5QEB2</accession>